<evidence type="ECO:0000313" key="6">
    <source>
        <dbReference type="Proteomes" id="UP000261174"/>
    </source>
</evidence>
<dbReference type="InterPro" id="IPR012338">
    <property type="entry name" value="Beta-lactam/transpept-like"/>
</dbReference>
<keyword evidence="2" id="KW-0472">Membrane</keyword>
<evidence type="ECO:0000259" key="4">
    <source>
        <dbReference type="Pfam" id="PF00144"/>
    </source>
</evidence>
<dbReference type="Pfam" id="PF00144">
    <property type="entry name" value="Beta-lactamase"/>
    <property type="match status" value="1"/>
</dbReference>
<comment type="caution">
    <text evidence="5">The sequence shown here is derived from an EMBL/GenBank/DDBJ whole genome shotgun (WGS) entry which is preliminary data.</text>
</comment>
<dbReference type="EMBL" id="QTJV01000001">
    <property type="protein sequence ID" value="RFM36758.1"/>
    <property type="molecule type" value="Genomic_DNA"/>
</dbReference>
<dbReference type="PANTHER" id="PTHR46825:SF11">
    <property type="entry name" value="PENICILLIN-BINDING PROTEIN 4"/>
    <property type="match status" value="1"/>
</dbReference>
<organism evidence="5 6">
    <name type="scientific">Chitinophaga silvisoli</name>
    <dbReference type="NCBI Taxonomy" id="2291814"/>
    <lineage>
        <taxon>Bacteria</taxon>
        <taxon>Pseudomonadati</taxon>
        <taxon>Bacteroidota</taxon>
        <taxon>Chitinophagia</taxon>
        <taxon>Chitinophagales</taxon>
        <taxon>Chitinophagaceae</taxon>
        <taxon>Chitinophaga</taxon>
    </lineage>
</organism>
<dbReference type="PANTHER" id="PTHR46825">
    <property type="entry name" value="D-ALANYL-D-ALANINE-CARBOXYPEPTIDASE/ENDOPEPTIDASE AMPH"/>
    <property type="match status" value="1"/>
</dbReference>
<protein>
    <submittedName>
        <fullName evidence="5">Class A beta-lactamase-related serine hydrolase</fullName>
    </submittedName>
</protein>
<keyword evidence="5" id="KW-0378">Hydrolase</keyword>
<dbReference type="GO" id="GO:0016020">
    <property type="term" value="C:membrane"/>
    <property type="evidence" value="ECO:0007669"/>
    <property type="project" value="UniProtKB-SubCell"/>
</dbReference>
<evidence type="ECO:0000256" key="1">
    <source>
        <dbReference type="ARBA" id="ARBA00004370"/>
    </source>
</evidence>
<dbReference type="InterPro" id="IPR001466">
    <property type="entry name" value="Beta-lactam-related"/>
</dbReference>
<feature type="chain" id="PRO_5017798518" evidence="3">
    <location>
        <begin position="17"/>
        <end position="437"/>
    </location>
</feature>
<proteinExistence type="predicted"/>
<dbReference type="SUPFAM" id="SSF56601">
    <property type="entry name" value="beta-lactamase/transpeptidase-like"/>
    <property type="match status" value="1"/>
</dbReference>
<sequence>MKKIFVFLLLPFAVHAQNTSALKIDAYMRALSKIAHFSGTVLVGQKGKIVYSNAFGEADREWHVKNTLSGKYRIGSITKQFTAACILHLEEQGKLSLDDKLSKYIPDYPQGDKVTIHMLLNQTTGIPDYTALPETDLHSEVLDVAPADFIRSFQNQPYLFAPGTQWAYSNSNYFLLGYIIEKITGQPFADYLKVITDKAGLKNTGMDRPDTILPYRTHGYAEGYNIPFYTMSGPYAAGGMYSTAEDLLAWDKALLGNKVLSEASTKKMTTAYMGNYGYALFVDSLDTHPRIWHTGGIPGFRSVISWYKDGDFYVIVLSNNESNAQYAGAALAGIMLNMPVVNPYIHQRASINNAVIDNYVGAYCGKTCLELIRKEGKLYRKGNGIDDIELIPESEKKFYYSDGTDRQVEFITDGTGKAVKAYMITGGLKIPLERQSG</sequence>
<keyword evidence="6" id="KW-1185">Reference proteome</keyword>
<accession>A0A3E1P9Q3</accession>
<evidence type="ECO:0000256" key="3">
    <source>
        <dbReference type="SAM" id="SignalP"/>
    </source>
</evidence>
<evidence type="ECO:0000313" key="5">
    <source>
        <dbReference type="EMBL" id="RFM36758.1"/>
    </source>
</evidence>
<feature type="domain" description="Beta-lactamase-related" evidence="4">
    <location>
        <begin position="25"/>
        <end position="329"/>
    </location>
</feature>
<dbReference type="InterPro" id="IPR050491">
    <property type="entry name" value="AmpC-like"/>
</dbReference>
<dbReference type="GO" id="GO:0016787">
    <property type="term" value="F:hydrolase activity"/>
    <property type="evidence" value="ECO:0007669"/>
    <property type="project" value="UniProtKB-KW"/>
</dbReference>
<gene>
    <name evidence="5" type="ORF">DXN04_04455</name>
</gene>
<dbReference type="Proteomes" id="UP000261174">
    <property type="component" value="Unassembled WGS sequence"/>
</dbReference>
<keyword evidence="3" id="KW-0732">Signal</keyword>
<feature type="signal peptide" evidence="3">
    <location>
        <begin position="1"/>
        <end position="16"/>
    </location>
</feature>
<evidence type="ECO:0000256" key="2">
    <source>
        <dbReference type="ARBA" id="ARBA00023136"/>
    </source>
</evidence>
<dbReference type="RefSeq" id="WP_116852078.1">
    <property type="nucleotide sequence ID" value="NZ_QTJV01000001.1"/>
</dbReference>
<dbReference type="OrthoDB" id="9793489at2"/>
<dbReference type="Gene3D" id="3.40.710.10">
    <property type="entry name" value="DD-peptidase/beta-lactamase superfamily"/>
    <property type="match status" value="1"/>
</dbReference>
<dbReference type="AlphaFoldDB" id="A0A3E1P9Q3"/>
<reference evidence="5 6" key="1">
    <citation type="submission" date="2018-08" db="EMBL/GenBank/DDBJ databases">
        <title>Chitinophaga sp. K20C18050901, a novel bacterium isolated from forest soil.</title>
        <authorList>
            <person name="Wang C."/>
        </authorList>
    </citation>
    <scope>NUCLEOTIDE SEQUENCE [LARGE SCALE GENOMIC DNA]</scope>
    <source>
        <strain evidence="5 6">K20C18050901</strain>
    </source>
</reference>
<comment type="subcellular location">
    <subcellularLocation>
        <location evidence="1">Membrane</location>
    </subcellularLocation>
</comment>
<name>A0A3E1P9Q3_9BACT</name>